<dbReference type="PIRSF" id="PIRSF000883">
    <property type="entry name" value="Pesterase_MJ0912"/>
    <property type="match status" value="1"/>
</dbReference>
<dbReference type="GO" id="GO:0005737">
    <property type="term" value="C:cytoplasm"/>
    <property type="evidence" value="ECO:0007669"/>
    <property type="project" value="TreeGrafter"/>
</dbReference>
<evidence type="ECO:0000256" key="2">
    <source>
        <dbReference type="RuleBase" id="RU362039"/>
    </source>
</evidence>
<gene>
    <name evidence="4" type="ORF">CPJCM30710_27430</name>
</gene>
<dbReference type="InterPro" id="IPR011152">
    <property type="entry name" value="Pesterase_MJ0912"/>
</dbReference>
<dbReference type="GO" id="GO:0046872">
    <property type="term" value="F:metal ion binding"/>
    <property type="evidence" value="ECO:0007669"/>
    <property type="project" value="UniProtKB-KW"/>
</dbReference>
<feature type="domain" description="Calcineurin-like phosphoesterase" evidence="3">
    <location>
        <begin position="1"/>
        <end position="199"/>
    </location>
</feature>
<reference evidence="4" key="1">
    <citation type="submission" date="2021-03" db="EMBL/GenBank/DDBJ databases">
        <title>Taxonomic study of Clostridium polyendosporum from meadow-gley soil under rice.</title>
        <authorList>
            <person name="Kobayashi H."/>
            <person name="Tanizawa Y."/>
            <person name="Yagura M."/>
        </authorList>
    </citation>
    <scope>NUCLEOTIDE SEQUENCE</scope>
    <source>
        <strain evidence="4">JCM 30710</strain>
    </source>
</reference>
<comment type="cofactor">
    <cofactor evidence="2">
        <name>a divalent metal cation</name>
        <dbReference type="ChEBI" id="CHEBI:60240"/>
    </cofactor>
</comment>
<sequence>MRFAVIGDIHSNKYALESVLEDIDTKNVDFIVSTGDLVGYLPFPNEVIQLIKKYRVISVQGNHDKYIAESNPLQEKDIIDMSEEKIQGNASSIFTNLVISDENRVYLKGLPTKISFHCNGLKILVVHGSHREIDEYLYEDKENLYNLSKSIDEDILICGHTHIPYNLTINKKHFINAGSVGKPKNGAPQATYITVDVKDEKVYSEIIKVDYNIEGIVKAIEENKMISNKLISMLKEGF</sequence>
<dbReference type="SUPFAM" id="SSF56300">
    <property type="entry name" value="Metallo-dependent phosphatases"/>
    <property type="match status" value="1"/>
</dbReference>
<protein>
    <recommendedName>
        <fullName evidence="2">Phosphoesterase</fullName>
        <ecNumber evidence="2">3.1.4.-</ecNumber>
    </recommendedName>
</protein>
<organism evidence="4 5">
    <name type="scientific">Clostridium polyendosporum</name>
    <dbReference type="NCBI Taxonomy" id="69208"/>
    <lineage>
        <taxon>Bacteria</taxon>
        <taxon>Bacillati</taxon>
        <taxon>Bacillota</taxon>
        <taxon>Clostridia</taxon>
        <taxon>Eubacteriales</taxon>
        <taxon>Clostridiaceae</taxon>
        <taxon>Clostridium</taxon>
    </lineage>
</organism>
<comment type="caution">
    <text evidence="4">The sequence shown here is derived from an EMBL/GenBank/DDBJ whole genome shotgun (WGS) entry which is preliminary data.</text>
</comment>
<dbReference type="Gene3D" id="3.60.21.10">
    <property type="match status" value="1"/>
</dbReference>
<dbReference type="InterPro" id="IPR029052">
    <property type="entry name" value="Metallo-depent_PP-like"/>
</dbReference>
<dbReference type="InterPro" id="IPR024654">
    <property type="entry name" value="Calcineurin-like_PHP_lpxH"/>
</dbReference>
<evidence type="ECO:0000313" key="4">
    <source>
        <dbReference type="EMBL" id="GIM30077.1"/>
    </source>
</evidence>
<dbReference type="NCBIfam" id="TIGR00040">
    <property type="entry name" value="yfcE"/>
    <property type="match status" value="1"/>
</dbReference>
<comment type="similarity">
    <text evidence="1 2">Belongs to the metallophosphoesterase superfamily. YfcE family.</text>
</comment>
<evidence type="ECO:0000259" key="3">
    <source>
        <dbReference type="Pfam" id="PF12850"/>
    </source>
</evidence>
<dbReference type="EMBL" id="BOPZ01000027">
    <property type="protein sequence ID" value="GIM30077.1"/>
    <property type="molecule type" value="Genomic_DNA"/>
</dbReference>
<dbReference type="GO" id="GO:0016791">
    <property type="term" value="F:phosphatase activity"/>
    <property type="evidence" value="ECO:0007669"/>
    <property type="project" value="TreeGrafter"/>
</dbReference>
<dbReference type="PANTHER" id="PTHR42850">
    <property type="entry name" value="METALLOPHOSPHOESTERASE"/>
    <property type="match status" value="1"/>
</dbReference>
<dbReference type="AlphaFoldDB" id="A0A919VHB3"/>
<dbReference type="Proteomes" id="UP000679179">
    <property type="component" value="Unassembled WGS sequence"/>
</dbReference>
<proteinExistence type="inferred from homology"/>
<dbReference type="EC" id="3.1.4.-" evidence="2"/>
<evidence type="ECO:0000313" key="5">
    <source>
        <dbReference type="Proteomes" id="UP000679179"/>
    </source>
</evidence>
<evidence type="ECO:0000256" key="1">
    <source>
        <dbReference type="ARBA" id="ARBA00008950"/>
    </source>
</evidence>
<dbReference type="InterPro" id="IPR050126">
    <property type="entry name" value="Ap4A_hydrolase"/>
</dbReference>
<dbReference type="RefSeq" id="WP_212904760.1">
    <property type="nucleotide sequence ID" value="NZ_BOPZ01000027.1"/>
</dbReference>
<accession>A0A919VHB3</accession>
<name>A0A919VHB3_9CLOT</name>
<dbReference type="Pfam" id="PF12850">
    <property type="entry name" value="Metallophos_2"/>
    <property type="match status" value="1"/>
</dbReference>
<dbReference type="PANTHER" id="PTHR42850:SF2">
    <property type="entry name" value="BLL5683 PROTEIN"/>
    <property type="match status" value="1"/>
</dbReference>
<dbReference type="InterPro" id="IPR000979">
    <property type="entry name" value="Phosphodiesterase_MJ0936/Vps29"/>
</dbReference>
<keyword evidence="5" id="KW-1185">Reference proteome</keyword>
<keyword evidence="2" id="KW-0479">Metal-binding</keyword>